<keyword evidence="3" id="KW-1185">Reference proteome</keyword>
<protein>
    <submittedName>
        <fullName evidence="2">Uncharacterized protein</fullName>
    </submittedName>
</protein>
<feature type="compositionally biased region" description="Basic and acidic residues" evidence="1">
    <location>
        <begin position="91"/>
        <end position="100"/>
    </location>
</feature>
<comment type="caution">
    <text evidence="2">The sequence shown here is derived from an EMBL/GenBank/DDBJ whole genome shotgun (WGS) entry which is preliminary data.</text>
</comment>
<evidence type="ECO:0000256" key="1">
    <source>
        <dbReference type="SAM" id="MobiDB-lite"/>
    </source>
</evidence>
<dbReference type="EMBL" id="VFOZ01000001">
    <property type="protein sequence ID" value="TQL96023.1"/>
    <property type="molecule type" value="Genomic_DNA"/>
</dbReference>
<evidence type="ECO:0000313" key="2">
    <source>
        <dbReference type="EMBL" id="TQL96023.1"/>
    </source>
</evidence>
<sequence length="100" mass="11285">MNSEENELARAVREYNATVDALMRPGVSWIAELAQLKVLISKYPQPAAQILSEQCPAEPISEPPTRHEVDRPSQPTSVRQIQRHAKNPPVRRTDRSAMQT</sequence>
<evidence type="ECO:0000313" key="3">
    <source>
        <dbReference type="Proteomes" id="UP000316096"/>
    </source>
</evidence>
<dbReference type="Proteomes" id="UP000316096">
    <property type="component" value="Unassembled WGS sequence"/>
</dbReference>
<name>A0A543CG08_9ACTN</name>
<dbReference type="RefSeq" id="WP_141954737.1">
    <property type="nucleotide sequence ID" value="NZ_VFOZ01000001.1"/>
</dbReference>
<dbReference type="AlphaFoldDB" id="A0A543CG08"/>
<organism evidence="2 3">
    <name type="scientific">Actinoallomurus bryophytorum</name>
    <dbReference type="NCBI Taxonomy" id="1490222"/>
    <lineage>
        <taxon>Bacteria</taxon>
        <taxon>Bacillati</taxon>
        <taxon>Actinomycetota</taxon>
        <taxon>Actinomycetes</taxon>
        <taxon>Streptosporangiales</taxon>
        <taxon>Thermomonosporaceae</taxon>
        <taxon>Actinoallomurus</taxon>
    </lineage>
</organism>
<proteinExistence type="predicted"/>
<accession>A0A543CG08</accession>
<feature type="region of interest" description="Disordered" evidence="1">
    <location>
        <begin position="57"/>
        <end position="100"/>
    </location>
</feature>
<reference evidence="2 3" key="1">
    <citation type="submission" date="2019-06" db="EMBL/GenBank/DDBJ databases">
        <title>Sequencing the genomes of 1000 actinobacteria strains.</title>
        <authorList>
            <person name="Klenk H.-P."/>
        </authorList>
    </citation>
    <scope>NUCLEOTIDE SEQUENCE [LARGE SCALE GENOMIC DNA]</scope>
    <source>
        <strain evidence="2 3">DSM 102200</strain>
    </source>
</reference>
<gene>
    <name evidence="2" type="ORF">FB559_1540</name>
</gene>